<dbReference type="Proteomes" id="UP000027222">
    <property type="component" value="Unassembled WGS sequence"/>
</dbReference>
<organism evidence="2 3">
    <name type="scientific">Galerina marginata (strain CBS 339.88)</name>
    <dbReference type="NCBI Taxonomy" id="685588"/>
    <lineage>
        <taxon>Eukaryota</taxon>
        <taxon>Fungi</taxon>
        <taxon>Dikarya</taxon>
        <taxon>Basidiomycota</taxon>
        <taxon>Agaricomycotina</taxon>
        <taxon>Agaricomycetes</taxon>
        <taxon>Agaricomycetidae</taxon>
        <taxon>Agaricales</taxon>
        <taxon>Agaricineae</taxon>
        <taxon>Strophariaceae</taxon>
        <taxon>Galerina</taxon>
    </lineage>
</organism>
<keyword evidence="3" id="KW-1185">Reference proteome</keyword>
<evidence type="ECO:0000256" key="1">
    <source>
        <dbReference type="SAM" id="MobiDB-lite"/>
    </source>
</evidence>
<name>A0A067TZ04_GALM3</name>
<evidence type="ECO:0000313" key="3">
    <source>
        <dbReference type="Proteomes" id="UP000027222"/>
    </source>
</evidence>
<gene>
    <name evidence="2" type="ORF">GALMADRAFT_707027</name>
</gene>
<sequence length="242" mass="25649">MPVDPPALFNDDIDVEVASVKSHGSRSRSTSDTSQPLHPNPKACSTIKTTLRAKMRLKTTTTSQPVFLFLLESLRCRRSNPRPSVSVGVILICVASPQLYLAASSSDKKPKSDRAPSGSKATRTAPRRKRESTPATPVPRAPVVFKALNLKNPLCVSSLFAVLACLLHPIYRSATLRVSSPLSVESSGAAPDSNAILLPPLPANTASGAALGPNTISLPSLPAMRTRLALLLSMAATMDSMM</sequence>
<dbReference type="HOGENOM" id="CLU_1147255_0_0_1"/>
<dbReference type="EMBL" id="KL142368">
    <property type="protein sequence ID" value="KDR84303.1"/>
    <property type="molecule type" value="Genomic_DNA"/>
</dbReference>
<feature type="region of interest" description="Disordered" evidence="1">
    <location>
        <begin position="20"/>
        <end position="43"/>
    </location>
</feature>
<protein>
    <submittedName>
        <fullName evidence="2">Uncharacterized protein</fullName>
    </submittedName>
</protein>
<evidence type="ECO:0000313" key="2">
    <source>
        <dbReference type="EMBL" id="KDR84303.1"/>
    </source>
</evidence>
<reference evidence="3" key="1">
    <citation type="journal article" date="2014" name="Proc. Natl. Acad. Sci. U.S.A.">
        <title>Extensive sampling of basidiomycete genomes demonstrates inadequacy of the white-rot/brown-rot paradigm for wood decay fungi.</title>
        <authorList>
            <person name="Riley R."/>
            <person name="Salamov A.A."/>
            <person name="Brown D.W."/>
            <person name="Nagy L.G."/>
            <person name="Floudas D."/>
            <person name="Held B.W."/>
            <person name="Levasseur A."/>
            <person name="Lombard V."/>
            <person name="Morin E."/>
            <person name="Otillar R."/>
            <person name="Lindquist E.A."/>
            <person name="Sun H."/>
            <person name="LaButti K.M."/>
            <person name="Schmutz J."/>
            <person name="Jabbour D."/>
            <person name="Luo H."/>
            <person name="Baker S.E."/>
            <person name="Pisabarro A.G."/>
            <person name="Walton J.D."/>
            <person name="Blanchette R.A."/>
            <person name="Henrissat B."/>
            <person name="Martin F."/>
            <person name="Cullen D."/>
            <person name="Hibbett D.S."/>
            <person name="Grigoriev I.V."/>
        </authorList>
    </citation>
    <scope>NUCLEOTIDE SEQUENCE [LARGE SCALE GENOMIC DNA]</scope>
    <source>
        <strain evidence="3">CBS 339.88</strain>
    </source>
</reference>
<dbReference type="AlphaFoldDB" id="A0A067TZ04"/>
<feature type="compositionally biased region" description="Polar residues" evidence="1">
    <location>
        <begin position="27"/>
        <end position="37"/>
    </location>
</feature>
<accession>A0A067TZ04</accession>
<feature type="region of interest" description="Disordered" evidence="1">
    <location>
        <begin position="104"/>
        <end position="137"/>
    </location>
</feature>
<proteinExistence type="predicted"/>